<keyword evidence="16" id="KW-0594">Phospholipid biosynthesis</keyword>
<keyword evidence="14" id="KW-0443">Lipid metabolism</keyword>
<protein>
    <recommendedName>
        <fullName evidence="7 18">Phosphatidate cytidylyltransferase</fullName>
        <ecNumber evidence="6 18">2.7.7.41</ecNumber>
    </recommendedName>
</protein>
<proteinExistence type="inferred from homology"/>
<comment type="catalytic activity">
    <reaction evidence="1 18">
        <text>a 1,2-diacyl-sn-glycero-3-phosphate + CTP + H(+) = a CDP-1,2-diacyl-sn-glycerol + diphosphate</text>
        <dbReference type="Rhea" id="RHEA:16229"/>
        <dbReference type="ChEBI" id="CHEBI:15378"/>
        <dbReference type="ChEBI" id="CHEBI:33019"/>
        <dbReference type="ChEBI" id="CHEBI:37563"/>
        <dbReference type="ChEBI" id="CHEBI:58332"/>
        <dbReference type="ChEBI" id="CHEBI:58608"/>
        <dbReference type="EC" id="2.7.7.41"/>
    </reaction>
</comment>
<keyword evidence="10 18" id="KW-0808">Transferase</keyword>
<feature type="transmembrane region" description="Helical" evidence="19">
    <location>
        <begin position="84"/>
        <end position="104"/>
    </location>
</feature>
<keyword evidence="8" id="KW-1003">Cell membrane</keyword>
<feature type="transmembrane region" description="Helical" evidence="19">
    <location>
        <begin position="20"/>
        <end position="46"/>
    </location>
</feature>
<dbReference type="Proteomes" id="UP000501003">
    <property type="component" value="Chromosome"/>
</dbReference>
<evidence type="ECO:0000256" key="13">
    <source>
        <dbReference type="ARBA" id="ARBA00022989"/>
    </source>
</evidence>
<accession>A0A7D4PQE6</accession>
<gene>
    <name evidence="20" type="ORF">HRU87_02480</name>
</gene>
<dbReference type="UniPathway" id="UPA00557">
    <property type="reaction ID" value="UER00614"/>
</dbReference>
<feature type="transmembrane region" description="Helical" evidence="19">
    <location>
        <begin position="209"/>
        <end position="228"/>
    </location>
</feature>
<dbReference type="GO" id="GO:0016024">
    <property type="term" value="P:CDP-diacylglycerol biosynthetic process"/>
    <property type="evidence" value="ECO:0007669"/>
    <property type="project" value="UniProtKB-UniPathway"/>
</dbReference>
<keyword evidence="11 18" id="KW-0812">Transmembrane</keyword>
<organism evidence="20 21">
    <name type="scientific">Aquiluna borgnonia</name>
    <dbReference type="NCBI Taxonomy" id="2499157"/>
    <lineage>
        <taxon>Bacteria</taxon>
        <taxon>Bacillati</taxon>
        <taxon>Actinomycetota</taxon>
        <taxon>Actinomycetes</taxon>
        <taxon>Micrococcales</taxon>
        <taxon>Microbacteriaceae</taxon>
        <taxon>Luna cluster</taxon>
        <taxon>Luna-1 subcluster</taxon>
        <taxon>Aquiluna</taxon>
    </lineage>
</organism>
<comment type="pathway">
    <text evidence="4">Lipid metabolism.</text>
</comment>
<reference evidence="20 21" key="1">
    <citation type="submission" date="2020-05" db="EMBL/GenBank/DDBJ databases">
        <title>Aquirufa sp. strain 15G-AUS-rot a new Aquirufa species.</title>
        <authorList>
            <person name="Pitt A."/>
            <person name="Hahn M.W."/>
        </authorList>
    </citation>
    <scope>NUCLEOTIDE SEQUENCE [LARGE SCALE GENOMIC DNA]</scope>
    <source>
        <strain evidence="20 21">15G-AUS-rot</strain>
    </source>
</reference>
<keyword evidence="9" id="KW-0444">Lipid biosynthesis</keyword>
<evidence type="ECO:0000256" key="7">
    <source>
        <dbReference type="ARBA" id="ARBA00019373"/>
    </source>
</evidence>
<evidence type="ECO:0000256" key="17">
    <source>
        <dbReference type="ARBA" id="ARBA00023264"/>
    </source>
</evidence>
<feature type="transmembrane region" description="Helical" evidence="19">
    <location>
        <begin position="58"/>
        <end position="78"/>
    </location>
</feature>
<dbReference type="GO" id="GO:0004605">
    <property type="term" value="F:phosphatidate cytidylyltransferase activity"/>
    <property type="evidence" value="ECO:0007669"/>
    <property type="project" value="UniProtKB-EC"/>
</dbReference>
<evidence type="ECO:0000256" key="9">
    <source>
        <dbReference type="ARBA" id="ARBA00022516"/>
    </source>
</evidence>
<dbReference type="PANTHER" id="PTHR46382:SF1">
    <property type="entry name" value="PHOSPHATIDATE CYTIDYLYLTRANSFERASE"/>
    <property type="match status" value="1"/>
</dbReference>
<dbReference type="PANTHER" id="PTHR46382">
    <property type="entry name" value="PHOSPHATIDATE CYTIDYLYLTRANSFERASE"/>
    <property type="match status" value="1"/>
</dbReference>
<comment type="similarity">
    <text evidence="5 18">Belongs to the CDS family.</text>
</comment>
<evidence type="ECO:0000256" key="19">
    <source>
        <dbReference type="SAM" id="Phobius"/>
    </source>
</evidence>
<evidence type="ECO:0000256" key="3">
    <source>
        <dbReference type="ARBA" id="ARBA00005119"/>
    </source>
</evidence>
<evidence type="ECO:0000256" key="2">
    <source>
        <dbReference type="ARBA" id="ARBA00004651"/>
    </source>
</evidence>
<evidence type="ECO:0000256" key="11">
    <source>
        <dbReference type="ARBA" id="ARBA00022692"/>
    </source>
</evidence>
<evidence type="ECO:0000256" key="15">
    <source>
        <dbReference type="ARBA" id="ARBA00023136"/>
    </source>
</evidence>
<feature type="transmembrane region" description="Helical" evidence="19">
    <location>
        <begin position="145"/>
        <end position="165"/>
    </location>
</feature>
<dbReference type="Pfam" id="PF01148">
    <property type="entry name" value="CTP_transf_1"/>
    <property type="match status" value="1"/>
</dbReference>
<evidence type="ECO:0000256" key="1">
    <source>
        <dbReference type="ARBA" id="ARBA00001698"/>
    </source>
</evidence>
<dbReference type="KEGG" id="aqg:HRU87_02480"/>
<dbReference type="PROSITE" id="PS01315">
    <property type="entry name" value="CDS"/>
    <property type="match status" value="1"/>
</dbReference>
<feature type="transmembrane region" description="Helical" evidence="19">
    <location>
        <begin position="186"/>
        <end position="203"/>
    </location>
</feature>
<keyword evidence="17" id="KW-1208">Phospholipid metabolism</keyword>
<dbReference type="EMBL" id="CP054056">
    <property type="protein sequence ID" value="QKJ25086.1"/>
    <property type="molecule type" value="Genomic_DNA"/>
</dbReference>
<evidence type="ECO:0000256" key="10">
    <source>
        <dbReference type="ARBA" id="ARBA00022679"/>
    </source>
</evidence>
<evidence type="ECO:0000256" key="16">
    <source>
        <dbReference type="ARBA" id="ARBA00023209"/>
    </source>
</evidence>
<dbReference type="AlphaFoldDB" id="A0A7D4PQE6"/>
<keyword evidence="13 19" id="KW-1133">Transmembrane helix</keyword>
<name>A0A7D4PQE6_9MICO</name>
<evidence type="ECO:0000256" key="18">
    <source>
        <dbReference type="RuleBase" id="RU003938"/>
    </source>
</evidence>
<evidence type="ECO:0000256" key="12">
    <source>
        <dbReference type="ARBA" id="ARBA00022695"/>
    </source>
</evidence>
<evidence type="ECO:0000256" key="6">
    <source>
        <dbReference type="ARBA" id="ARBA00012487"/>
    </source>
</evidence>
<dbReference type="RefSeq" id="WP_173493383.1">
    <property type="nucleotide sequence ID" value="NZ_CP054056.1"/>
</dbReference>
<dbReference type="GO" id="GO:0005886">
    <property type="term" value="C:plasma membrane"/>
    <property type="evidence" value="ECO:0007669"/>
    <property type="project" value="UniProtKB-SubCell"/>
</dbReference>
<evidence type="ECO:0000313" key="20">
    <source>
        <dbReference type="EMBL" id="QKJ25086.1"/>
    </source>
</evidence>
<comment type="pathway">
    <text evidence="3 18">Phospholipid metabolism; CDP-diacylglycerol biosynthesis; CDP-diacylglycerol from sn-glycerol 3-phosphate: step 3/3.</text>
</comment>
<keyword evidence="15 19" id="KW-0472">Membrane</keyword>
<dbReference type="InterPro" id="IPR000374">
    <property type="entry name" value="PC_trans"/>
</dbReference>
<comment type="subcellular location">
    <subcellularLocation>
        <location evidence="2">Cell membrane</location>
        <topology evidence="2">Multi-pass membrane protein</topology>
    </subcellularLocation>
</comment>
<keyword evidence="21" id="KW-1185">Reference proteome</keyword>
<evidence type="ECO:0000256" key="4">
    <source>
        <dbReference type="ARBA" id="ARBA00005189"/>
    </source>
</evidence>
<evidence type="ECO:0000256" key="5">
    <source>
        <dbReference type="ARBA" id="ARBA00010185"/>
    </source>
</evidence>
<feature type="transmembrane region" description="Helical" evidence="19">
    <location>
        <begin position="116"/>
        <end position="139"/>
    </location>
</feature>
<keyword evidence="12 18" id="KW-0548">Nucleotidyltransferase</keyword>
<evidence type="ECO:0000313" key="21">
    <source>
        <dbReference type="Proteomes" id="UP000501003"/>
    </source>
</evidence>
<dbReference type="EC" id="2.7.7.41" evidence="6 18"/>
<sequence length="274" mass="29432">MESAKTKTLGPRLAVGFGLGGIFLLSLISPYTVVGLVSVAAAAAGFELSTALRSAGWHVPRIPVAIAGLAVPWMAFLYGPTWQWLTVFAAIVLMVAWRTVYLIWNRKQQPLKNTLRDFGASAWAVFYVPLLMSFAALLVTQENGIAFVFGLTLTVVSIDTFGYLVGRFFGKTKLSPAISPKKTWEGLFASIAGGIFGGIVTALVTGNSIWFGLIWGSAILVSSVMGDLSESLIKRDLEVKDMGDLLPGHGGVMDRLDSLLPSLFVGYLLSHVVF</sequence>
<evidence type="ECO:0000256" key="14">
    <source>
        <dbReference type="ARBA" id="ARBA00023098"/>
    </source>
</evidence>
<evidence type="ECO:0000256" key="8">
    <source>
        <dbReference type="ARBA" id="ARBA00022475"/>
    </source>
</evidence>